<dbReference type="Gene3D" id="1.10.287.1060">
    <property type="entry name" value="ESAT-6-like"/>
    <property type="match status" value="1"/>
</dbReference>
<dbReference type="SUPFAM" id="SSF140453">
    <property type="entry name" value="EsxAB dimer-like"/>
    <property type="match status" value="1"/>
</dbReference>
<evidence type="ECO:0000313" key="1">
    <source>
        <dbReference type="EMBL" id="GGN83865.1"/>
    </source>
</evidence>
<dbReference type="EMBL" id="BMNE01000004">
    <property type="protein sequence ID" value="GGN83865.1"/>
    <property type="molecule type" value="Genomic_DNA"/>
</dbReference>
<gene>
    <name evidence="1" type="ORF">GCM10011610_36600</name>
</gene>
<dbReference type="Proteomes" id="UP000658127">
    <property type="component" value="Unassembled WGS sequence"/>
</dbReference>
<reference evidence="2" key="1">
    <citation type="journal article" date="2019" name="Int. J. Syst. Evol. Microbiol.">
        <title>The Global Catalogue of Microorganisms (GCM) 10K type strain sequencing project: providing services to taxonomists for standard genome sequencing and annotation.</title>
        <authorList>
            <consortium name="The Broad Institute Genomics Platform"/>
            <consortium name="The Broad Institute Genome Sequencing Center for Infectious Disease"/>
            <person name="Wu L."/>
            <person name="Ma J."/>
        </authorList>
    </citation>
    <scope>NUCLEOTIDE SEQUENCE [LARGE SCALE GENOMIC DNA]</scope>
    <source>
        <strain evidence="2">CGMCC 4.7329</strain>
    </source>
</reference>
<protein>
    <recommendedName>
        <fullName evidence="3">ESAT-6-like protein</fullName>
    </recommendedName>
</protein>
<organism evidence="1 2">
    <name type="scientific">Nocardia rhizosphaerihabitans</name>
    <dbReference type="NCBI Taxonomy" id="1691570"/>
    <lineage>
        <taxon>Bacteria</taxon>
        <taxon>Bacillati</taxon>
        <taxon>Actinomycetota</taxon>
        <taxon>Actinomycetes</taxon>
        <taxon>Mycobacteriales</taxon>
        <taxon>Nocardiaceae</taxon>
        <taxon>Nocardia</taxon>
    </lineage>
</organism>
<dbReference type="InterPro" id="IPR010310">
    <property type="entry name" value="T7SS_ESAT-6-like"/>
</dbReference>
<sequence length="99" mass="10411">MSVVPAGVRDVGNYVYGLADTLRQALDAASSEVESCVGGSWAGAAASTFATGWSETREGGLLIMTALTTMAEKLGVTAETYTQRDESNSELLRNFSLNL</sequence>
<dbReference type="InterPro" id="IPR036689">
    <property type="entry name" value="ESAT-6-like_sf"/>
</dbReference>
<keyword evidence="2" id="KW-1185">Reference proteome</keyword>
<name>A0ABQ2KHR3_9NOCA</name>
<accession>A0ABQ2KHR3</accession>
<dbReference type="Pfam" id="PF06013">
    <property type="entry name" value="WXG100"/>
    <property type="match status" value="1"/>
</dbReference>
<comment type="caution">
    <text evidence="1">The sequence shown here is derived from an EMBL/GenBank/DDBJ whole genome shotgun (WGS) entry which is preliminary data.</text>
</comment>
<proteinExistence type="predicted"/>
<evidence type="ECO:0008006" key="3">
    <source>
        <dbReference type="Google" id="ProtNLM"/>
    </source>
</evidence>
<evidence type="ECO:0000313" key="2">
    <source>
        <dbReference type="Proteomes" id="UP000658127"/>
    </source>
</evidence>